<accession>A0A0K1PDA4</accession>
<feature type="domain" description="N-acetyltransferase" evidence="3">
    <location>
        <begin position="6"/>
        <end position="171"/>
    </location>
</feature>
<dbReference type="Proteomes" id="UP000055590">
    <property type="component" value="Chromosome"/>
</dbReference>
<dbReference type="InterPro" id="IPR050832">
    <property type="entry name" value="Bact_Acetyltransf"/>
</dbReference>
<evidence type="ECO:0000313" key="4">
    <source>
        <dbReference type="EMBL" id="AKU91523.1"/>
    </source>
</evidence>
<dbReference type="PANTHER" id="PTHR43877">
    <property type="entry name" value="AMINOALKYLPHOSPHONATE N-ACETYLTRANSFERASE-RELATED-RELATED"/>
    <property type="match status" value="1"/>
</dbReference>
<dbReference type="GO" id="GO:0016747">
    <property type="term" value="F:acyltransferase activity, transferring groups other than amino-acyl groups"/>
    <property type="evidence" value="ECO:0007669"/>
    <property type="project" value="InterPro"/>
</dbReference>
<dbReference type="PROSITE" id="PS51186">
    <property type="entry name" value="GNAT"/>
    <property type="match status" value="1"/>
</dbReference>
<sequence>MGPLALSIRRARQEDAPLLAAAERAIARVPGRLASRPDEIDDDAFRRMIVDLNERGRGTYLVAECGGVVVGHAFLEPLPLAATSHVVRLTIAVHEGHQRRGVGRALMDELSSWARANPRVEKIELQVRSANDRAIALYRSLGFVEEGRKTRRLKLGPNEYLDDIYMALWVGP</sequence>
<keyword evidence="1 4" id="KW-0808">Transferase</keyword>
<dbReference type="InterPro" id="IPR000182">
    <property type="entry name" value="GNAT_dom"/>
</dbReference>
<evidence type="ECO:0000256" key="1">
    <source>
        <dbReference type="ARBA" id="ARBA00022679"/>
    </source>
</evidence>
<evidence type="ECO:0000313" key="5">
    <source>
        <dbReference type="Proteomes" id="UP000055590"/>
    </source>
</evidence>
<protein>
    <submittedName>
        <fullName evidence="4">Acetyltransferase, GNAT family</fullName>
    </submittedName>
</protein>
<evidence type="ECO:0000259" key="3">
    <source>
        <dbReference type="PROSITE" id="PS51186"/>
    </source>
</evidence>
<name>A0A0K1PDA4_9BACT</name>
<keyword evidence="2" id="KW-0012">Acyltransferase</keyword>
<dbReference type="OrthoDB" id="529907at2"/>
<dbReference type="STRING" id="1391653.AKJ08_1910"/>
<proteinExistence type="predicted"/>
<dbReference type="SUPFAM" id="SSF55729">
    <property type="entry name" value="Acyl-CoA N-acyltransferases (Nat)"/>
    <property type="match status" value="1"/>
</dbReference>
<evidence type="ECO:0000256" key="2">
    <source>
        <dbReference type="ARBA" id="ARBA00023315"/>
    </source>
</evidence>
<dbReference type="InterPro" id="IPR016181">
    <property type="entry name" value="Acyl_CoA_acyltransferase"/>
</dbReference>
<dbReference type="EMBL" id="CP012332">
    <property type="protein sequence ID" value="AKU91523.1"/>
    <property type="molecule type" value="Genomic_DNA"/>
</dbReference>
<dbReference type="AlphaFoldDB" id="A0A0K1PDA4"/>
<organism evidence="4 5">
    <name type="scientific">Vulgatibacter incomptus</name>
    <dbReference type="NCBI Taxonomy" id="1391653"/>
    <lineage>
        <taxon>Bacteria</taxon>
        <taxon>Pseudomonadati</taxon>
        <taxon>Myxococcota</taxon>
        <taxon>Myxococcia</taxon>
        <taxon>Myxococcales</taxon>
        <taxon>Cystobacterineae</taxon>
        <taxon>Vulgatibacteraceae</taxon>
        <taxon>Vulgatibacter</taxon>
    </lineage>
</organism>
<dbReference type="KEGG" id="vin:AKJ08_1910"/>
<reference evidence="4 5" key="1">
    <citation type="submission" date="2015-08" db="EMBL/GenBank/DDBJ databases">
        <authorList>
            <person name="Babu N.S."/>
            <person name="Beckwith C.J."/>
            <person name="Beseler K.G."/>
            <person name="Brison A."/>
            <person name="Carone J.V."/>
            <person name="Caskin T.P."/>
            <person name="Diamond M."/>
            <person name="Durham M.E."/>
            <person name="Foxe J.M."/>
            <person name="Go M."/>
            <person name="Henderson B.A."/>
            <person name="Jones I.B."/>
            <person name="McGettigan J.A."/>
            <person name="Micheletti S.J."/>
            <person name="Nasrallah M.E."/>
            <person name="Ortiz D."/>
            <person name="Piller C.R."/>
            <person name="Privatt S.R."/>
            <person name="Schneider S.L."/>
            <person name="Sharp S."/>
            <person name="Smith T.C."/>
            <person name="Stanton J.D."/>
            <person name="Ullery H.E."/>
            <person name="Wilson R.J."/>
            <person name="Serrano M.G."/>
            <person name="Buck G."/>
            <person name="Lee V."/>
            <person name="Wang Y."/>
            <person name="Carvalho R."/>
            <person name="Voegtly L."/>
            <person name="Shi R."/>
            <person name="Duckworth R."/>
            <person name="Johnson A."/>
            <person name="Loviza R."/>
            <person name="Walstead R."/>
            <person name="Shah Z."/>
            <person name="Kiflezghi M."/>
            <person name="Wade K."/>
            <person name="Ball S.L."/>
            <person name="Bradley K.W."/>
            <person name="Asai D.J."/>
            <person name="Bowman C.A."/>
            <person name="Russell D.A."/>
            <person name="Pope W.H."/>
            <person name="Jacobs-Sera D."/>
            <person name="Hendrix R.W."/>
            <person name="Hatfull G.F."/>
        </authorList>
    </citation>
    <scope>NUCLEOTIDE SEQUENCE [LARGE SCALE GENOMIC DNA]</scope>
    <source>
        <strain evidence="4 5">DSM 27710</strain>
    </source>
</reference>
<dbReference type="RefSeq" id="WP_050725822.1">
    <property type="nucleotide sequence ID" value="NZ_CP012332.1"/>
</dbReference>
<gene>
    <name evidence="4" type="ORF">AKJ08_1910</name>
</gene>
<keyword evidence="5" id="KW-1185">Reference proteome</keyword>
<dbReference type="CDD" id="cd04301">
    <property type="entry name" value="NAT_SF"/>
    <property type="match status" value="1"/>
</dbReference>
<dbReference type="Gene3D" id="3.40.630.30">
    <property type="match status" value="1"/>
</dbReference>
<dbReference type="Pfam" id="PF00583">
    <property type="entry name" value="Acetyltransf_1"/>
    <property type="match status" value="1"/>
</dbReference>